<protein>
    <submittedName>
        <fullName evidence="1">Uncharacterized protein</fullName>
    </submittedName>
</protein>
<dbReference type="AlphaFoldDB" id="A0A412IWB2"/>
<name>A0A412IWB2_9FIRM</name>
<dbReference type="Proteomes" id="UP000283295">
    <property type="component" value="Unassembled WGS sequence"/>
</dbReference>
<organism evidence="1 2">
    <name type="scientific">Coprococcus eutactus</name>
    <dbReference type="NCBI Taxonomy" id="33043"/>
    <lineage>
        <taxon>Bacteria</taxon>
        <taxon>Bacillati</taxon>
        <taxon>Bacillota</taxon>
        <taxon>Clostridia</taxon>
        <taxon>Lachnospirales</taxon>
        <taxon>Lachnospiraceae</taxon>
        <taxon>Coprococcus</taxon>
    </lineage>
</organism>
<accession>A0A412IWB2</accession>
<sequence>MCMDYFAPEIYDKKFLKPEDQNVLEKMQDMRDRVLNDDVLEDYLSETVDSDMPVMCSLVRETLSKFIEYLVLQSEYRFCDFIISCIEDYPEAMYQELVTKAKEKEKSNVQ</sequence>
<reference evidence="1 2" key="1">
    <citation type="submission" date="2018-08" db="EMBL/GenBank/DDBJ databases">
        <title>A genome reference for cultivated species of the human gut microbiota.</title>
        <authorList>
            <person name="Zou Y."/>
            <person name="Xue W."/>
            <person name="Luo G."/>
        </authorList>
    </citation>
    <scope>NUCLEOTIDE SEQUENCE [LARGE SCALE GENOMIC DNA]</scope>
    <source>
        <strain evidence="1 2">AF22-21</strain>
    </source>
</reference>
<evidence type="ECO:0000313" key="1">
    <source>
        <dbReference type="EMBL" id="RGS44384.1"/>
    </source>
</evidence>
<dbReference type="EMBL" id="QRVK01000001">
    <property type="protein sequence ID" value="RGS44384.1"/>
    <property type="molecule type" value="Genomic_DNA"/>
</dbReference>
<gene>
    <name evidence="1" type="ORF">DWX94_00925</name>
</gene>
<proteinExistence type="predicted"/>
<evidence type="ECO:0000313" key="2">
    <source>
        <dbReference type="Proteomes" id="UP000283295"/>
    </source>
</evidence>
<comment type="caution">
    <text evidence="1">The sequence shown here is derived from an EMBL/GenBank/DDBJ whole genome shotgun (WGS) entry which is preliminary data.</text>
</comment>